<name>S4R9Y7_PETMA</name>
<dbReference type="HOGENOM" id="CLU_1869897_0_0_1"/>
<dbReference type="GO" id="GO:0005634">
    <property type="term" value="C:nucleus"/>
    <property type="evidence" value="ECO:0007669"/>
    <property type="project" value="TreeGrafter"/>
</dbReference>
<keyword evidence="1" id="KW-0175">Coiled coil</keyword>
<feature type="compositionally biased region" description="Polar residues" evidence="2">
    <location>
        <begin position="66"/>
        <end position="81"/>
    </location>
</feature>
<accession>S4R9Y7</accession>
<dbReference type="OMA" id="DKSMEVT"/>
<evidence type="ECO:0000256" key="2">
    <source>
        <dbReference type="SAM" id="MobiDB-lite"/>
    </source>
</evidence>
<feature type="compositionally biased region" description="Basic and acidic residues" evidence="2">
    <location>
        <begin position="54"/>
        <end position="65"/>
    </location>
</feature>
<dbReference type="Ensembl" id="ENSPMAT00000002028.1">
    <property type="protein sequence ID" value="ENSPMAP00000002018.1"/>
    <property type="gene ID" value="ENSPMAG00000001840.1"/>
</dbReference>
<feature type="compositionally biased region" description="Low complexity" evidence="2">
    <location>
        <begin position="119"/>
        <end position="137"/>
    </location>
</feature>
<dbReference type="PANTHER" id="PTHR24200">
    <property type="entry name" value="TOUCAN, ISOFORM A"/>
    <property type="match status" value="1"/>
</dbReference>
<dbReference type="InterPro" id="IPR051293">
    <property type="entry name" value="MTUS1/CCDC69"/>
</dbReference>
<sequence>SLHMEDELNSLKAVVDIRTQQIHTLERRMLALQQEADAKRIVEEKLQVLQQQNEDMKARMDKSMEVTRQLSSEQTALQASLQREAKAKQRLSMEKEQLMWKLQNGSSPGVSPSSPPSTSPTFFSFQSNTTQLFSTPP</sequence>
<dbReference type="STRING" id="7757.ENSPMAP00000002018"/>
<dbReference type="PANTHER" id="PTHR24200:SF11">
    <property type="entry name" value="TOUCAN, ISOFORM A"/>
    <property type="match status" value="1"/>
</dbReference>
<dbReference type="GO" id="GO:0008017">
    <property type="term" value="F:microtubule binding"/>
    <property type="evidence" value="ECO:0007669"/>
    <property type="project" value="TreeGrafter"/>
</dbReference>
<evidence type="ECO:0000256" key="1">
    <source>
        <dbReference type="ARBA" id="ARBA00023054"/>
    </source>
</evidence>
<organism evidence="3">
    <name type="scientific">Petromyzon marinus</name>
    <name type="common">Sea lamprey</name>
    <dbReference type="NCBI Taxonomy" id="7757"/>
    <lineage>
        <taxon>Eukaryota</taxon>
        <taxon>Metazoa</taxon>
        <taxon>Chordata</taxon>
        <taxon>Craniata</taxon>
        <taxon>Vertebrata</taxon>
        <taxon>Cyclostomata</taxon>
        <taxon>Hyperoartia</taxon>
        <taxon>Petromyzontiformes</taxon>
        <taxon>Petromyzontidae</taxon>
        <taxon>Petromyzon</taxon>
    </lineage>
</organism>
<dbReference type="GeneTree" id="ENSGT00950000183026"/>
<feature type="region of interest" description="Disordered" evidence="2">
    <location>
        <begin position="54"/>
        <end position="137"/>
    </location>
</feature>
<reference evidence="3" key="2">
    <citation type="submission" date="2025-09" db="UniProtKB">
        <authorList>
            <consortium name="Ensembl"/>
        </authorList>
    </citation>
    <scope>IDENTIFICATION</scope>
</reference>
<protein>
    <submittedName>
        <fullName evidence="3">Uncharacterized protein</fullName>
    </submittedName>
</protein>
<feature type="compositionally biased region" description="Basic and acidic residues" evidence="2">
    <location>
        <begin position="83"/>
        <end position="98"/>
    </location>
</feature>
<dbReference type="AlphaFoldDB" id="S4R9Y7"/>
<evidence type="ECO:0000313" key="3">
    <source>
        <dbReference type="Ensembl" id="ENSPMAP00000002018.1"/>
    </source>
</evidence>
<proteinExistence type="predicted"/>
<reference evidence="3" key="1">
    <citation type="submission" date="2025-08" db="UniProtKB">
        <authorList>
            <consortium name="Ensembl"/>
        </authorList>
    </citation>
    <scope>IDENTIFICATION</scope>
</reference>
<dbReference type="GO" id="GO:0005737">
    <property type="term" value="C:cytoplasm"/>
    <property type="evidence" value="ECO:0007669"/>
    <property type="project" value="TreeGrafter"/>
</dbReference>